<reference evidence="11 12" key="1">
    <citation type="submission" date="2017-10" db="EMBL/GenBank/DDBJ databases">
        <title>FDA dAtabase for Regulatory Grade micrObial Sequences (FDA-ARGOS): Supporting development and validation of Infectious Disease Dx tests.</title>
        <authorList>
            <person name="Campos J."/>
            <person name="Goldberg B."/>
            <person name="Tallon L.J."/>
            <person name="Sadzewicz L."/>
            <person name="Sengamalay N."/>
            <person name="Ott S."/>
            <person name="Godinez A."/>
            <person name="Nagaraj S."/>
            <person name="Vyas G."/>
            <person name="Aluvathingal J."/>
            <person name="Nadendla S."/>
            <person name="Geyer C."/>
            <person name="Nandy P."/>
            <person name="Hobson J."/>
            <person name="Sichtig H."/>
        </authorList>
    </citation>
    <scope>NUCLEOTIDE SEQUENCE [LARGE SCALE GENOMIC DNA]</scope>
    <source>
        <strain evidence="11 12">FDAARGOS_185</strain>
    </source>
</reference>
<evidence type="ECO:0000313" key="10">
    <source>
        <dbReference type="EMBL" id="MDT2404287.1"/>
    </source>
</evidence>
<feature type="transmembrane region" description="Helical" evidence="9">
    <location>
        <begin position="98"/>
        <end position="121"/>
    </location>
</feature>
<dbReference type="InterPro" id="IPR004700">
    <property type="entry name" value="PTS_IIC_man"/>
</dbReference>
<organism evidence="11 12">
    <name type="scientific">Enterococcus avium</name>
    <name type="common">Streptococcus avium</name>
    <dbReference type="NCBI Taxonomy" id="33945"/>
    <lineage>
        <taxon>Bacteria</taxon>
        <taxon>Bacillati</taxon>
        <taxon>Bacillota</taxon>
        <taxon>Bacilli</taxon>
        <taxon>Lactobacillales</taxon>
        <taxon>Enterococcaceae</taxon>
        <taxon>Enterococcus</taxon>
    </lineage>
</organism>
<dbReference type="PANTHER" id="PTHR32502:SF8">
    <property type="entry name" value="N-ACETYLGALACTOSAMINE PERMEASE IIC COMPONENT 1"/>
    <property type="match status" value="1"/>
</dbReference>
<accession>A0A4P8KCW1</accession>
<evidence type="ECO:0000256" key="6">
    <source>
        <dbReference type="ARBA" id="ARBA00022692"/>
    </source>
</evidence>
<keyword evidence="8 9" id="KW-0472">Membrane</keyword>
<reference evidence="10" key="2">
    <citation type="submission" date="2023-03" db="EMBL/GenBank/DDBJ databases">
        <authorList>
            <person name="Shen W."/>
            <person name="Cai J."/>
        </authorList>
    </citation>
    <scope>NUCLEOTIDE SEQUENCE</scope>
    <source>
        <strain evidence="10">P33-2</strain>
    </source>
</reference>
<dbReference type="PANTHER" id="PTHR32502">
    <property type="entry name" value="N-ACETYLGALACTOSAMINE PERMEASE II COMPONENT-RELATED"/>
    <property type="match status" value="1"/>
</dbReference>
<keyword evidence="2" id="KW-0813">Transport</keyword>
<evidence type="ECO:0000256" key="7">
    <source>
        <dbReference type="ARBA" id="ARBA00022989"/>
    </source>
</evidence>
<proteinExistence type="predicted"/>
<evidence type="ECO:0000256" key="2">
    <source>
        <dbReference type="ARBA" id="ARBA00022448"/>
    </source>
</evidence>
<sequence>MDSLLVQAILLAILTAVIVIDWMTGTNNLSRPIVTSVFVGMIMGDLKMGIMMGATLELAFVGAITIGAARPPDIVSGGILGTAFAIATGKGAEFALTLAFPIAALFLLVDNLLTLLVLPMIARKADTFAQEGNLKGISRMHVLGFILVKSLPRALFIGFSFYLGSPVMERILNAIPPFVQDGINIAAGIMPALGFAILLQMLLKKDVLVYFVIGFAMFSYLNVPILGIAIFGVCLAYIIVTMENKNKQTVSKEVSIDDDF</sequence>
<comment type="subcellular location">
    <subcellularLocation>
        <location evidence="1">Cell membrane</location>
        <topology evidence="1">Multi-pass membrane protein</topology>
    </subcellularLocation>
</comment>
<dbReference type="Pfam" id="PF03609">
    <property type="entry name" value="EII-Sor"/>
    <property type="match status" value="1"/>
</dbReference>
<dbReference type="GO" id="GO:0005886">
    <property type="term" value="C:plasma membrane"/>
    <property type="evidence" value="ECO:0007669"/>
    <property type="project" value="UniProtKB-SubCell"/>
</dbReference>
<keyword evidence="3" id="KW-1003">Cell membrane</keyword>
<gene>
    <name evidence="11" type="ORF">AUF17_01235</name>
    <name evidence="10" type="ORF">P7D43_18120</name>
</gene>
<dbReference type="EMBL" id="PDXQ01000001">
    <property type="protein sequence ID" value="TRZ32777.1"/>
    <property type="molecule type" value="Genomic_DNA"/>
</dbReference>
<keyword evidence="5" id="KW-0598">Phosphotransferase system</keyword>
<name>A0A4P8KCW1_ENTAV</name>
<dbReference type="Proteomes" id="UP000316316">
    <property type="component" value="Unassembled WGS sequence"/>
</dbReference>
<keyword evidence="7 9" id="KW-1133">Transmembrane helix</keyword>
<feature type="transmembrane region" description="Helical" evidence="9">
    <location>
        <begin position="142"/>
        <end position="163"/>
    </location>
</feature>
<dbReference type="PROSITE" id="PS51106">
    <property type="entry name" value="PTS_EIIC_TYPE_4"/>
    <property type="match status" value="1"/>
</dbReference>
<keyword evidence="4 11" id="KW-0762">Sugar transport</keyword>
<evidence type="ECO:0000313" key="12">
    <source>
        <dbReference type="Proteomes" id="UP000316316"/>
    </source>
</evidence>
<evidence type="ECO:0000256" key="5">
    <source>
        <dbReference type="ARBA" id="ARBA00022683"/>
    </source>
</evidence>
<evidence type="ECO:0000256" key="4">
    <source>
        <dbReference type="ARBA" id="ARBA00022597"/>
    </source>
</evidence>
<dbReference type="InterPro" id="IPR050303">
    <property type="entry name" value="GatZ_KbaZ_carbometab"/>
</dbReference>
<evidence type="ECO:0000256" key="1">
    <source>
        <dbReference type="ARBA" id="ARBA00004651"/>
    </source>
</evidence>
<evidence type="ECO:0000256" key="9">
    <source>
        <dbReference type="SAM" id="Phobius"/>
    </source>
</evidence>
<dbReference type="AlphaFoldDB" id="A0A4P8KCW1"/>
<evidence type="ECO:0000313" key="11">
    <source>
        <dbReference type="EMBL" id="TRZ32777.1"/>
    </source>
</evidence>
<dbReference type="EMBL" id="JARPWH010000092">
    <property type="protein sequence ID" value="MDT2404287.1"/>
    <property type="molecule type" value="Genomic_DNA"/>
</dbReference>
<protein>
    <submittedName>
        <fullName evidence="11">PTS sugar transporter subunit IIC</fullName>
    </submittedName>
</protein>
<dbReference type="Proteomes" id="UP001260773">
    <property type="component" value="Unassembled WGS sequence"/>
</dbReference>
<dbReference type="RefSeq" id="WP_065423080.1">
    <property type="nucleotide sequence ID" value="NZ_CAAKOC010000165.1"/>
</dbReference>
<feature type="transmembrane region" description="Helical" evidence="9">
    <location>
        <begin position="210"/>
        <end position="240"/>
    </location>
</feature>
<dbReference type="GO" id="GO:0009401">
    <property type="term" value="P:phosphoenolpyruvate-dependent sugar phosphotransferase system"/>
    <property type="evidence" value="ECO:0007669"/>
    <property type="project" value="UniProtKB-KW"/>
</dbReference>
<evidence type="ECO:0000256" key="8">
    <source>
        <dbReference type="ARBA" id="ARBA00023136"/>
    </source>
</evidence>
<comment type="caution">
    <text evidence="11">The sequence shown here is derived from an EMBL/GenBank/DDBJ whole genome shotgun (WGS) entry which is preliminary data.</text>
</comment>
<feature type="transmembrane region" description="Helical" evidence="9">
    <location>
        <begin position="183"/>
        <end position="203"/>
    </location>
</feature>
<evidence type="ECO:0000256" key="3">
    <source>
        <dbReference type="ARBA" id="ARBA00022475"/>
    </source>
</evidence>
<keyword evidence="6 9" id="KW-0812">Transmembrane</keyword>